<protein>
    <submittedName>
        <fullName evidence="1">Uncharacterized protein</fullName>
    </submittedName>
</protein>
<keyword evidence="2" id="KW-1185">Reference proteome</keyword>
<sequence length="172" mass="18745">MSRARTLGSEVVRTCRQRPDPGLLTMPVPPASGPLPLQPLWLPRNCLPICVLSGSAELWPLTSGILRPLGGLCVPRLPLLSGSHLCASRMRSTKASGQTGTAGRMRWFHAPLPLSATLHAPWPGPRGSRNLAAQSSRQQAFKAEQSVVFHNGCQGQARWTSHCTLRFKCYFL</sequence>
<name>A0A7J7QZV0_MYOMY</name>
<dbReference type="AlphaFoldDB" id="A0A7J7QZV0"/>
<evidence type="ECO:0000313" key="2">
    <source>
        <dbReference type="Proteomes" id="UP000527355"/>
    </source>
</evidence>
<evidence type="ECO:0000313" key="1">
    <source>
        <dbReference type="EMBL" id="KAF6269430.1"/>
    </source>
</evidence>
<gene>
    <name evidence="1" type="ORF">mMyoMyo1_011255</name>
</gene>
<organism evidence="1 2">
    <name type="scientific">Myotis myotis</name>
    <name type="common">Greater mouse-eared bat</name>
    <name type="synonym">Vespertilio myotis</name>
    <dbReference type="NCBI Taxonomy" id="51298"/>
    <lineage>
        <taxon>Eukaryota</taxon>
        <taxon>Metazoa</taxon>
        <taxon>Chordata</taxon>
        <taxon>Craniata</taxon>
        <taxon>Vertebrata</taxon>
        <taxon>Euteleostomi</taxon>
        <taxon>Mammalia</taxon>
        <taxon>Eutheria</taxon>
        <taxon>Laurasiatheria</taxon>
        <taxon>Chiroptera</taxon>
        <taxon>Yangochiroptera</taxon>
        <taxon>Vespertilionidae</taxon>
        <taxon>Myotis</taxon>
    </lineage>
</organism>
<dbReference type="EMBL" id="JABWUV010000043">
    <property type="protein sequence ID" value="KAF6269430.1"/>
    <property type="molecule type" value="Genomic_DNA"/>
</dbReference>
<reference evidence="1 2" key="1">
    <citation type="journal article" date="2020" name="Nature">
        <title>Six reference-quality genomes reveal evolution of bat adaptations.</title>
        <authorList>
            <person name="Jebb D."/>
            <person name="Huang Z."/>
            <person name="Pippel M."/>
            <person name="Hughes G.M."/>
            <person name="Lavrichenko K."/>
            <person name="Devanna P."/>
            <person name="Winkler S."/>
            <person name="Jermiin L.S."/>
            <person name="Skirmuntt E.C."/>
            <person name="Katzourakis A."/>
            <person name="Burkitt-Gray L."/>
            <person name="Ray D.A."/>
            <person name="Sullivan K.A.M."/>
            <person name="Roscito J.G."/>
            <person name="Kirilenko B.M."/>
            <person name="Davalos L.M."/>
            <person name="Corthals A.P."/>
            <person name="Power M.L."/>
            <person name="Jones G."/>
            <person name="Ransome R.D."/>
            <person name="Dechmann D.K.N."/>
            <person name="Locatelli A.G."/>
            <person name="Puechmaille S.J."/>
            <person name="Fedrigo O."/>
            <person name="Jarvis E.D."/>
            <person name="Hiller M."/>
            <person name="Vernes S.C."/>
            <person name="Myers E.W."/>
            <person name="Teeling E.C."/>
        </authorList>
    </citation>
    <scope>NUCLEOTIDE SEQUENCE [LARGE SCALE GENOMIC DNA]</scope>
    <source>
        <strain evidence="1">MMyoMyo1</strain>
        <tissue evidence="1">Flight muscle</tissue>
    </source>
</reference>
<proteinExistence type="predicted"/>
<accession>A0A7J7QZV0</accession>
<comment type="caution">
    <text evidence="1">The sequence shown here is derived from an EMBL/GenBank/DDBJ whole genome shotgun (WGS) entry which is preliminary data.</text>
</comment>
<dbReference type="Proteomes" id="UP000527355">
    <property type="component" value="Unassembled WGS sequence"/>
</dbReference>